<name>A0ABD2NE01_9CUCU</name>
<evidence type="ECO:0000313" key="1">
    <source>
        <dbReference type="EMBL" id="KAL3276981.1"/>
    </source>
</evidence>
<reference evidence="1 2" key="1">
    <citation type="journal article" date="2021" name="BMC Biol.">
        <title>Horizontally acquired antibacterial genes associated with adaptive radiation of ladybird beetles.</title>
        <authorList>
            <person name="Li H.S."/>
            <person name="Tang X.F."/>
            <person name="Huang Y.H."/>
            <person name="Xu Z.Y."/>
            <person name="Chen M.L."/>
            <person name="Du X.Y."/>
            <person name="Qiu B.Y."/>
            <person name="Chen P.T."/>
            <person name="Zhang W."/>
            <person name="Slipinski A."/>
            <person name="Escalona H.E."/>
            <person name="Waterhouse R.M."/>
            <person name="Zwick A."/>
            <person name="Pang H."/>
        </authorList>
    </citation>
    <scope>NUCLEOTIDE SEQUENCE [LARGE SCALE GENOMIC DNA]</scope>
    <source>
        <strain evidence="1">SYSU2018</strain>
    </source>
</reference>
<dbReference type="EMBL" id="JABFTP020000103">
    <property type="protein sequence ID" value="KAL3276981.1"/>
    <property type="molecule type" value="Genomic_DNA"/>
</dbReference>
<proteinExistence type="predicted"/>
<keyword evidence="2" id="KW-1185">Reference proteome</keyword>
<protein>
    <submittedName>
        <fullName evidence="1">Uncharacterized protein</fullName>
    </submittedName>
</protein>
<comment type="caution">
    <text evidence="1">The sequence shown here is derived from an EMBL/GenBank/DDBJ whole genome shotgun (WGS) entry which is preliminary data.</text>
</comment>
<organism evidence="1 2">
    <name type="scientific">Cryptolaemus montrouzieri</name>
    <dbReference type="NCBI Taxonomy" id="559131"/>
    <lineage>
        <taxon>Eukaryota</taxon>
        <taxon>Metazoa</taxon>
        <taxon>Ecdysozoa</taxon>
        <taxon>Arthropoda</taxon>
        <taxon>Hexapoda</taxon>
        <taxon>Insecta</taxon>
        <taxon>Pterygota</taxon>
        <taxon>Neoptera</taxon>
        <taxon>Endopterygota</taxon>
        <taxon>Coleoptera</taxon>
        <taxon>Polyphaga</taxon>
        <taxon>Cucujiformia</taxon>
        <taxon>Coccinelloidea</taxon>
        <taxon>Coccinellidae</taxon>
        <taxon>Scymninae</taxon>
        <taxon>Scymnini</taxon>
        <taxon>Cryptolaemus</taxon>
    </lineage>
</organism>
<dbReference type="AlphaFoldDB" id="A0ABD2NE01"/>
<gene>
    <name evidence="1" type="ORF">HHI36_012343</name>
</gene>
<accession>A0ABD2NE01</accession>
<dbReference type="Proteomes" id="UP001516400">
    <property type="component" value="Unassembled WGS sequence"/>
</dbReference>
<sequence length="232" mass="26091">MDKEIIDAITNFLEEDCHSRLCPGRKDSVTRKNERKQKRLLLDSRARKGAPDGIGGTCKKTAAKLFATGKDIPSIEAFALAVEENCPGIKTFIIKDGDIDDKQTIIDFYKARLRPFVGTLKVHKVQGNSLSPHTLIMKSLSCFCSDTCSHYRLGRINYPFDYPKHGKLSVDDIYSDSDSEAAGCSNEKINEDSNDSVYKNGDCVLVNFEQKITNFVMLRCAQRSTKMKRKYS</sequence>
<evidence type="ECO:0000313" key="2">
    <source>
        <dbReference type="Proteomes" id="UP001516400"/>
    </source>
</evidence>